<sequence length="79" mass="9189">MEEVQEREGTTWLPEESDSRKLVRASREELQYSAQLIRQSRKRIAASLLRIHESRLRLRRPWPLGPPDHTTTGQNPDGA</sequence>
<feature type="region of interest" description="Disordered" evidence="1">
    <location>
        <begin position="1"/>
        <end position="20"/>
    </location>
</feature>
<evidence type="ECO:0000313" key="2">
    <source>
        <dbReference type="EMBL" id="MVO90947.1"/>
    </source>
</evidence>
<dbReference type="RefSeq" id="WP_157169858.1">
    <property type="nucleotide sequence ID" value="NZ_WPNZ01000043.1"/>
</dbReference>
<protein>
    <submittedName>
        <fullName evidence="2">Uncharacterized protein</fullName>
    </submittedName>
</protein>
<accession>A0A6L6XB66</accession>
<feature type="compositionally biased region" description="Polar residues" evidence="1">
    <location>
        <begin position="69"/>
        <end position="79"/>
    </location>
</feature>
<comment type="caution">
    <text evidence="2">The sequence shown here is derived from an EMBL/GenBank/DDBJ whole genome shotgun (WGS) entry which is preliminary data.</text>
</comment>
<feature type="region of interest" description="Disordered" evidence="1">
    <location>
        <begin position="59"/>
        <end position="79"/>
    </location>
</feature>
<gene>
    <name evidence="2" type="ORF">GPA10_40970</name>
</gene>
<dbReference type="Proteomes" id="UP000483802">
    <property type="component" value="Unassembled WGS sequence"/>
</dbReference>
<evidence type="ECO:0000313" key="3">
    <source>
        <dbReference type="Proteomes" id="UP000483802"/>
    </source>
</evidence>
<name>A0A6L6XB66_9ACTN</name>
<dbReference type="AlphaFoldDB" id="A0A6L6XB66"/>
<evidence type="ECO:0000256" key="1">
    <source>
        <dbReference type="SAM" id="MobiDB-lite"/>
    </source>
</evidence>
<reference evidence="2 3" key="1">
    <citation type="submission" date="2019-11" db="EMBL/GenBank/DDBJ databases">
        <title>Streptomyces typhae sp. nov., a novel endophytic actinomycete isolated from the root of cattail pollen (Typha angustifolia L.).</title>
        <authorList>
            <person name="Peng C."/>
        </authorList>
    </citation>
    <scope>NUCLEOTIDE SEQUENCE [LARGE SCALE GENOMIC DNA]</scope>
    <source>
        <strain evidence="3">p1417</strain>
    </source>
</reference>
<organism evidence="2 3">
    <name type="scientific">Streptomyces typhae</name>
    <dbReference type="NCBI Taxonomy" id="2681492"/>
    <lineage>
        <taxon>Bacteria</taxon>
        <taxon>Bacillati</taxon>
        <taxon>Actinomycetota</taxon>
        <taxon>Actinomycetes</taxon>
        <taxon>Kitasatosporales</taxon>
        <taxon>Streptomycetaceae</taxon>
        <taxon>Streptomyces</taxon>
    </lineage>
</organism>
<keyword evidence="3" id="KW-1185">Reference proteome</keyword>
<dbReference type="EMBL" id="WPNZ01000043">
    <property type="protein sequence ID" value="MVO90947.1"/>
    <property type="molecule type" value="Genomic_DNA"/>
</dbReference>
<proteinExistence type="predicted"/>